<dbReference type="GO" id="GO:0015369">
    <property type="term" value="F:calcium:proton antiporter activity"/>
    <property type="evidence" value="ECO:0007669"/>
    <property type="project" value="TreeGrafter"/>
</dbReference>
<feature type="domain" description="Sodium/calcium exchanger membrane region" evidence="8">
    <location>
        <begin position="6"/>
        <end position="150"/>
    </location>
</feature>
<feature type="transmembrane region" description="Helical" evidence="7">
    <location>
        <begin position="6"/>
        <end position="26"/>
    </location>
</feature>
<evidence type="ECO:0000256" key="3">
    <source>
        <dbReference type="ARBA" id="ARBA00022692"/>
    </source>
</evidence>
<feature type="transmembrane region" description="Helical" evidence="7">
    <location>
        <begin position="38"/>
        <end position="61"/>
    </location>
</feature>
<evidence type="ECO:0000256" key="5">
    <source>
        <dbReference type="ARBA" id="ARBA00023065"/>
    </source>
</evidence>
<keyword evidence="5" id="KW-0406">Ion transport</keyword>
<dbReference type="PANTHER" id="PTHR31503">
    <property type="entry name" value="VACUOLAR CALCIUM ION TRANSPORTER"/>
    <property type="match status" value="1"/>
</dbReference>
<name>A0A654LXB9_9ARCH</name>
<proteinExistence type="predicted"/>
<dbReference type="AlphaFoldDB" id="A0A654LXB9"/>
<evidence type="ECO:0000256" key="1">
    <source>
        <dbReference type="ARBA" id="ARBA00004127"/>
    </source>
</evidence>
<dbReference type="Pfam" id="PF01699">
    <property type="entry name" value="Na_Ca_ex"/>
    <property type="match status" value="2"/>
</dbReference>
<dbReference type="Gene3D" id="1.20.1420.30">
    <property type="entry name" value="NCX, central ion-binding region"/>
    <property type="match status" value="1"/>
</dbReference>
<keyword evidence="2" id="KW-0813">Transport</keyword>
<keyword evidence="10" id="KW-1185">Reference proteome</keyword>
<organism evidence="9 10">
    <name type="scientific">Candidatus Nitrosocosmicus oleophilus</name>
    <dbReference type="NCBI Taxonomy" id="1353260"/>
    <lineage>
        <taxon>Archaea</taxon>
        <taxon>Nitrososphaerota</taxon>
        <taxon>Nitrososphaeria</taxon>
        <taxon>Nitrososphaerales</taxon>
        <taxon>Nitrososphaeraceae</taxon>
        <taxon>Candidatus Nitrosocosmicus</taxon>
    </lineage>
</organism>
<keyword evidence="3 7" id="KW-0812">Transmembrane</keyword>
<feature type="transmembrane region" description="Helical" evidence="7">
    <location>
        <begin position="113"/>
        <end position="130"/>
    </location>
</feature>
<dbReference type="GO" id="GO:0016020">
    <property type="term" value="C:membrane"/>
    <property type="evidence" value="ECO:0007669"/>
    <property type="project" value="InterPro"/>
</dbReference>
<feature type="transmembrane region" description="Helical" evidence="7">
    <location>
        <begin position="214"/>
        <end position="233"/>
    </location>
</feature>
<feature type="transmembrane region" description="Helical" evidence="7">
    <location>
        <begin position="189"/>
        <end position="208"/>
    </location>
</feature>
<protein>
    <submittedName>
        <fullName evidence="9">Putative calcium/sodium:proton antiporter</fullName>
    </submittedName>
</protein>
<dbReference type="PANTHER" id="PTHR31503:SF36">
    <property type="entry name" value="SODIUM_CALCIUM EXCHANGER MEMBRANE REGION DOMAIN-CONTAINING PROTEIN"/>
    <property type="match status" value="1"/>
</dbReference>
<feature type="transmembrane region" description="Helical" evidence="7">
    <location>
        <begin position="67"/>
        <end position="92"/>
    </location>
</feature>
<feature type="transmembrane region" description="Helical" evidence="7">
    <location>
        <begin position="321"/>
        <end position="340"/>
    </location>
</feature>
<evidence type="ECO:0000313" key="9">
    <source>
        <dbReference type="EMBL" id="ALI36108.1"/>
    </source>
</evidence>
<dbReference type="InterPro" id="IPR004713">
    <property type="entry name" value="CaH_exchang"/>
</dbReference>
<keyword evidence="6 7" id="KW-0472">Membrane</keyword>
<accession>A0A654LXB9</accession>
<evidence type="ECO:0000259" key="8">
    <source>
        <dbReference type="Pfam" id="PF01699"/>
    </source>
</evidence>
<dbReference type="InterPro" id="IPR044880">
    <property type="entry name" value="NCX_ion-bd_dom_sf"/>
</dbReference>
<comment type="subcellular location">
    <subcellularLocation>
        <location evidence="1">Endomembrane system</location>
        <topology evidence="1">Multi-pass membrane protein</topology>
    </subcellularLocation>
</comment>
<evidence type="ECO:0000256" key="7">
    <source>
        <dbReference type="SAM" id="Phobius"/>
    </source>
</evidence>
<dbReference type="GO" id="GO:0006874">
    <property type="term" value="P:intracellular calcium ion homeostasis"/>
    <property type="evidence" value="ECO:0007669"/>
    <property type="project" value="TreeGrafter"/>
</dbReference>
<feature type="transmembrane region" description="Helical" evidence="7">
    <location>
        <begin position="136"/>
        <end position="153"/>
    </location>
</feature>
<dbReference type="InterPro" id="IPR004837">
    <property type="entry name" value="NaCa_Exmemb"/>
</dbReference>
<reference evidence="10" key="1">
    <citation type="submission" date="2015-10" db="EMBL/GenBank/DDBJ databases">
        <title>Niche specialization of a soil ammonia-oxidizing archaeon, Candidatus Nitrosocosmicus oleophilus.</title>
        <authorList>
            <person name="Jung M.-Y."/>
            <person name="Rhee S.-K."/>
        </authorList>
    </citation>
    <scope>NUCLEOTIDE SEQUENCE [LARGE SCALE GENOMIC DNA]</scope>
    <source>
        <strain evidence="10">MY3</strain>
    </source>
</reference>
<keyword evidence="4 7" id="KW-1133">Transmembrane helix</keyword>
<dbReference type="EMBL" id="CP012850">
    <property type="protein sequence ID" value="ALI36108.1"/>
    <property type="molecule type" value="Genomic_DNA"/>
</dbReference>
<gene>
    <name evidence="9" type="ORF">NMY3_01905</name>
</gene>
<dbReference type="GO" id="GO:0012505">
    <property type="term" value="C:endomembrane system"/>
    <property type="evidence" value="ECO:0007669"/>
    <property type="project" value="UniProtKB-SubCell"/>
</dbReference>
<sequence length="347" mass="37199">MNIENFLLMLAWLGGLILASWVLSYGAEHLSTRFGAKFVGRTLLSVATTLPEIAIVIYAASVGLYEVAIGAGLGSNILMMTLGLALMLIIATTRLSKAPIKRIDVSTFKIDKVFLLVSALVSAILLLDGYNFIDGFVFVGMFVAYVLIAYIEMKREQKISEPAVVKTIEGKSVATPVHILTNKNDMTKAILAFVAGTIGILVAAGPFIDSLQTFSEDIGVSTIVLAVIISPIAGEMPEKISMMILARKGAAGTAIAIANVLGSKILNNSLLLGVAIIAAMYHGGFFTTIPNSELLWFQMMLATSITVVALIPLFKKYIGIRVGIFLVGLYILSIVIQFFAPVEIKPH</sequence>
<evidence type="ECO:0000256" key="4">
    <source>
        <dbReference type="ARBA" id="ARBA00022989"/>
    </source>
</evidence>
<dbReference type="KEGG" id="taa:NMY3_01905"/>
<feature type="transmembrane region" description="Helical" evidence="7">
    <location>
        <begin position="295"/>
        <end position="314"/>
    </location>
</feature>
<evidence type="ECO:0000256" key="2">
    <source>
        <dbReference type="ARBA" id="ARBA00022448"/>
    </source>
</evidence>
<evidence type="ECO:0000256" key="6">
    <source>
        <dbReference type="ARBA" id="ARBA00023136"/>
    </source>
</evidence>
<feature type="domain" description="Sodium/calcium exchanger membrane region" evidence="8">
    <location>
        <begin position="189"/>
        <end position="339"/>
    </location>
</feature>
<evidence type="ECO:0000313" key="10">
    <source>
        <dbReference type="Proteomes" id="UP000058925"/>
    </source>
</evidence>
<dbReference type="Proteomes" id="UP000058925">
    <property type="component" value="Chromosome"/>
</dbReference>